<dbReference type="GeneID" id="113471038"/>
<keyword evidence="1" id="KW-0472">Membrane</keyword>
<gene>
    <name evidence="3" type="primary">LOC113471038</name>
</gene>
<reference evidence="3" key="1">
    <citation type="submission" date="2025-08" db="UniProtKB">
        <authorList>
            <consortium name="RefSeq"/>
        </authorList>
    </citation>
    <scope>IDENTIFICATION</scope>
</reference>
<organism evidence="2 3">
    <name type="scientific">Diaphorina citri</name>
    <name type="common">Asian citrus psyllid</name>
    <dbReference type="NCBI Taxonomy" id="121845"/>
    <lineage>
        <taxon>Eukaryota</taxon>
        <taxon>Metazoa</taxon>
        <taxon>Ecdysozoa</taxon>
        <taxon>Arthropoda</taxon>
        <taxon>Hexapoda</taxon>
        <taxon>Insecta</taxon>
        <taxon>Pterygota</taxon>
        <taxon>Neoptera</taxon>
        <taxon>Paraneoptera</taxon>
        <taxon>Hemiptera</taxon>
        <taxon>Sternorrhyncha</taxon>
        <taxon>Psylloidea</taxon>
        <taxon>Psyllidae</taxon>
        <taxon>Diaphorininae</taxon>
        <taxon>Diaphorina</taxon>
    </lineage>
</organism>
<evidence type="ECO:0000313" key="2">
    <source>
        <dbReference type="Proteomes" id="UP000079169"/>
    </source>
</evidence>
<proteinExistence type="predicted"/>
<sequence length="260" mass="31386">MVGRQEKDAEGNFKYFTNIVTGQYFTCDPRNPQKITLCTQRNKSTNRKQVDLNEKTKTIIGHILTHHVKNVQTKEYDFDDFTFRKLYFKFDHNIHNDLQMNHYNPIYEEYFLKQIIKYQQFLMYFRYRVQKNMRPVVISTCFCFISLVALSAQIMLKSQYKLAYSFCFILLILHVVKLAEFSNGIETCNRQIPSMLYFDFDWYTKSKSMKNMVSFIIRRSQKSEHYAFFGGFVTFHRPLLLSLMSKTYTFINWLIYMNRH</sequence>
<dbReference type="PaxDb" id="121845-A0A3Q0JB76"/>
<protein>
    <submittedName>
        <fullName evidence="3">Uncharacterized protein LOC113471038</fullName>
    </submittedName>
</protein>
<keyword evidence="1" id="KW-1133">Transmembrane helix</keyword>
<dbReference type="Proteomes" id="UP000079169">
    <property type="component" value="Unplaced"/>
</dbReference>
<accession>A0A3Q0JB76</accession>
<dbReference type="AlphaFoldDB" id="A0A3Q0JB76"/>
<keyword evidence="1" id="KW-0812">Transmembrane</keyword>
<dbReference type="RefSeq" id="XP_026685694.1">
    <property type="nucleotide sequence ID" value="XM_026829893.1"/>
</dbReference>
<name>A0A3Q0JB76_DIACI</name>
<keyword evidence="2" id="KW-1185">Reference proteome</keyword>
<dbReference type="KEGG" id="dci:113471038"/>
<feature type="transmembrane region" description="Helical" evidence="1">
    <location>
        <begin position="136"/>
        <end position="156"/>
    </location>
</feature>
<evidence type="ECO:0000313" key="3">
    <source>
        <dbReference type="RefSeq" id="XP_026685694.1"/>
    </source>
</evidence>
<evidence type="ECO:0000256" key="1">
    <source>
        <dbReference type="SAM" id="Phobius"/>
    </source>
</evidence>